<dbReference type="SMART" id="SM01217">
    <property type="entry name" value="Fn3_like"/>
    <property type="match status" value="1"/>
</dbReference>
<dbReference type="PANTHER" id="PTHR42715">
    <property type="entry name" value="BETA-GLUCOSIDASE"/>
    <property type="match status" value="1"/>
</dbReference>
<dbReference type="SUPFAM" id="SSF52279">
    <property type="entry name" value="Beta-D-glucan exohydrolase, C-terminal domain"/>
    <property type="match status" value="1"/>
</dbReference>
<dbReference type="InterPro" id="IPR001764">
    <property type="entry name" value="Glyco_hydro_3_N"/>
</dbReference>
<dbReference type="InterPro" id="IPR026891">
    <property type="entry name" value="Fn3-like"/>
</dbReference>
<dbReference type="InterPro" id="IPR013783">
    <property type="entry name" value="Ig-like_fold"/>
</dbReference>
<sequence>MNNEHTLNPELNESTQSSHRNGNFPWMDQSLSPRERAEKLVAAMTLEQKIAQLHGAMETINIYALPSMEEMNAMSPEEYDKLMAQIQVQRHVKGIEELGIPRFRITNGPVGVGMGDGHPSPPATALPMTIGLAAGFDPELARDYGDIIGSETATLGQHVLEGPGVCLHRTPIAGRNFEYFSEDPYLSGVMGVEVAKAIQTHNVIAMGKHYVVNDQEYERFRANVEVDEHVLRELYLLPFEMLVKDADIAAIMSAYNRVRGTYATENRYLLNDILRDEWGFKGYIQSDFWSCRSTAASLTAGMDHEMPDAKWCNETNVKNALEDTSLEIQTVNRALVRRFTQMFRFGQFERPYNPGVIDAKGHGAISRKIGSQTAVLLKNEGGMLPLDPKAYGTIVIIGQSEFVDDACNGGGGSSKVDPLYTIPPVEGMQEVLHGLGSEAKVSKVTVAKDLSNLEEAKSAAKEADLVILMAGLVASEGADLPSPNMLNDQNQMLTELLDVNQHTVVVMKDSSPVMMPWITKAKAVLEAWNQGTEDGHVVADLLFGVVNPSGKVPTTYAASENDLIYAGHPERYPGTDEGNGFPVIRYSEGLNMGYRWFQSQGIKPLFPFGFGLSYTSFELSEFSVTPAQVDGKSPITVKVTVTNTGKVAGAEVVQVYLGIPVTGQPPKRLVGFQKVFLEPEQSHEATITIDPSATNHPMSVWDYCEHDFVVKPGEYTVYLGTSSEDTPFEATLVVS</sequence>
<dbReference type="Pfam" id="PF14310">
    <property type="entry name" value="Fn3-like"/>
    <property type="match status" value="1"/>
</dbReference>
<dbReference type="Proteomes" id="UP000677265">
    <property type="component" value="Unassembled WGS sequence"/>
</dbReference>
<dbReference type="GO" id="GO:0008422">
    <property type="term" value="F:beta-glucosidase activity"/>
    <property type="evidence" value="ECO:0007669"/>
    <property type="project" value="TreeGrafter"/>
</dbReference>
<dbReference type="Pfam" id="PF01915">
    <property type="entry name" value="Glyco_hydro_3_C"/>
    <property type="match status" value="1"/>
</dbReference>
<dbReference type="PRINTS" id="PR00133">
    <property type="entry name" value="GLHYDRLASE3"/>
</dbReference>
<evidence type="ECO:0000313" key="7">
    <source>
        <dbReference type="Proteomes" id="UP000677265"/>
    </source>
</evidence>
<feature type="region of interest" description="Disordered" evidence="3">
    <location>
        <begin position="1"/>
        <end position="31"/>
    </location>
</feature>
<dbReference type="Gene3D" id="3.40.50.1700">
    <property type="entry name" value="Glycoside hydrolase family 3 C-terminal domain"/>
    <property type="match status" value="1"/>
</dbReference>
<dbReference type="Gene3D" id="2.60.40.10">
    <property type="entry name" value="Immunoglobulins"/>
    <property type="match status" value="1"/>
</dbReference>
<dbReference type="AlphaFoldDB" id="A0A942T3X8"/>
<dbReference type="Pfam" id="PF00933">
    <property type="entry name" value="Glyco_hydro_3"/>
    <property type="match status" value="1"/>
</dbReference>
<gene>
    <name evidence="6" type="ORF">KHB02_026145</name>
    <name evidence="5" type="ORF">KHB02_31070</name>
</gene>
<protein>
    <submittedName>
        <fullName evidence="5">Glycoside hydrolase family 3 C-terminal domain-containing protein</fullName>
    </submittedName>
</protein>
<feature type="compositionally biased region" description="Polar residues" evidence="3">
    <location>
        <begin position="1"/>
        <end position="21"/>
    </location>
</feature>
<dbReference type="Gene3D" id="3.20.20.300">
    <property type="entry name" value="Glycoside hydrolase, family 3, N-terminal domain"/>
    <property type="match status" value="1"/>
</dbReference>
<evidence type="ECO:0000256" key="1">
    <source>
        <dbReference type="ARBA" id="ARBA00005336"/>
    </source>
</evidence>
<proteinExistence type="inferred from homology"/>
<dbReference type="InterPro" id="IPR002772">
    <property type="entry name" value="Glyco_hydro_3_C"/>
</dbReference>
<evidence type="ECO:0000256" key="3">
    <source>
        <dbReference type="SAM" id="MobiDB-lite"/>
    </source>
</evidence>
<dbReference type="InterPro" id="IPR036881">
    <property type="entry name" value="Glyco_hydro_3_C_sf"/>
</dbReference>
<dbReference type="InterPro" id="IPR017853">
    <property type="entry name" value="GH"/>
</dbReference>
<evidence type="ECO:0000256" key="2">
    <source>
        <dbReference type="ARBA" id="ARBA00022801"/>
    </source>
</evidence>
<accession>A0A942T3X8</accession>
<comment type="similarity">
    <text evidence="1">Belongs to the glycosyl hydrolase 3 family.</text>
</comment>
<feature type="domain" description="Fibronectin type III-like" evidence="4">
    <location>
        <begin position="651"/>
        <end position="723"/>
    </location>
</feature>
<evidence type="ECO:0000259" key="4">
    <source>
        <dbReference type="SMART" id="SM01217"/>
    </source>
</evidence>
<keyword evidence="7" id="KW-1185">Reference proteome</keyword>
<reference evidence="5" key="1">
    <citation type="submission" date="2021-05" db="EMBL/GenBank/DDBJ databases">
        <title>Novel Bacillus species.</title>
        <authorList>
            <person name="Liu G."/>
        </authorList>
    </citation>
    <scope>NUCLEOTIDE SEQUENCE</scope>
    <source>
        <strain evidence="5 7">FJAT-50051</strain>
    </source>
</reference>
<name>A0A942T3X8_9BACI</name>
<dbReference type="InterPro" id="IPR036962">
    <property type="entry name" value="Glyco_hydro_3_N_sf"/>
</dbReference>
<evidence type="ECO:0000313" key="6">
    <source>
        <dbReference type="EMBL" id="MCH6269017.1"/>
    </source>
</evidence>
<dbReference type="RefSeq" id="WP_213145648.1">
    <property type="nucleotide sequence ID" value="NZ_JAGYPE020000076.1"/>
</dbReference>
<dbReference type="SUPFAM" id="SSF51445">
    <property type="entry name" value="(Trans)glycosidases"/>
    <property type="match status" value="1"/>
</dbReference>
<dbReference type="GO" id="GO:0009251">
    <property type="term" value="P:glucan catabolic process"/>
    <property type="evidence" value="ECO:0007669"/>
    <property type="project" value="TreeGrafter"/>
</dbReference>
<dbReference type="EMBL" id="JAGYPE010000006">
    <property type="protein sequence ID" value="MBS4185834.1"/>
    <property type="molecule type" value="Genomic_DNA"/>
</dbReference>
<keyword evidence="2 5" id="KW-0378">Hydrolase</keyword>
<evidence type="ECO:0000313" key="5">
    <source>
        <dbReference type="EMBL" id="MBS4185834.1"/>
    </source>
</evidence>
<comment type="caution">
    <text evidence="5">The sequence shown here is derived from an EMBL/GenBank/DDBJ whole genome shotgun (WGS) entry which is preliminary data.</text>
</comment>
<dbReference type="EMBL" id="JAGYPE020000076">
    <property type="protein sequence ID" value="MCH6269017.1"/>
    <property type="molecule type" value="Genomic_DNA"/>
</dbReference>
<organism evidence="5">
    <name type="scientific">Neobacillus citreus</name>
    <dbReference type="NCBI Taxonomy" id="2833578"/>
    <lineage>
        <taxon>Bacteria</taxon>
        <taxon>Bacillati</taxon>
        <taxon>Bacillota</taxon>
        <taxon>Bacilli</taxon>
        <taxon>Bacillales</taxon>
        <taxon>Bacillaceae</taxon>
        <taxon>Neobacillus</taxon>
    </lineage>
</organism>
<dbReference type="InterPro" id="IPR050288">
    <property type="entry name" value="Cellulose_deg_GH3"/>
</dbReference>
<dbReference type="PANTHER" id="PTHR42715:SF10">
    <property type="entry name" value="BETA-GLUCOSIDASE"/>
    <property type="match status" value="1"/>
</dbReference>